<reference evidence="3 5" key="2">
    <citation type="submission" date="2020-11" db="EMBL/GenBank/DDBJ databases">
        <title>Indigenous Rhizobia Nodulating Common beans in Western Kenya.</title>
        <authorList>
            <person name="Wekesa C.S."/>
            <person name="Oelmueller R."/>
            <person name="Furch A.C."/>
        </authorList>
    </citation>
    <scope>NUCLEOTIDE SEQUENCE [LARGE SCALE GENOMIC DNA]</scope>
    <source>
        <strain evidence="5">BS3</strain>
        <strain evidence="3">S3</strain>
        <plasmid evidence="3 5">pBS3c</plasmid>
    </source>
</reference>
<dbReference type="InterPro" id="IPR045384">
    <property type="entry name" value="DUF6527"/>
</dbReference>
<evidence type="ECO:0000313" key="2">
    <source>
        <dbReference type="EMBL" id="ANL87769.1"/>
    </source>
</evidence>
<reference evidence="2 4" key="1">
    <citation type="submission" date="2015-11" db="EMBL/GenBank/DDBJ databases">
        <title>The limits of bacterial species coexistence and the symbiotic plasmid transference in sympatric Rhizobium populations.</title>
        <authorList>
            <person name="Perez-Carrascal O.M."/>
            <person name="VanInsberghe D."/>
            <person name="Juarez S."/>
            <person name="Polz M.F."/>
            <person name="Vinuesa P."/>
            <person name="Gonzalez V."/>
        </authorList>
    </citation>
    <scope>NUCLEOTIDE SEQUENCE [LARGE SCALE GENOMIC DNA]</scope>
    <source>
        <strain evidence="2 4">N771</strain>
        <plasmid evidence="2 4">pRphaN771c</plasmid>
    </source>
</reference>
<geneLocation type="plasmid" evidence="2 4">
    <name>pRphaN771c</name>
</geneLocation>
<dbReference type="EMBL" id="CP064934">
    <property type="protein sequence ID" value="QPK12070.1"/>
    <property type="molecule type" value="Genomic_DNA"/>
</dbReference>
<dbReference type="GeneID" id="45960258"/>
<protein>
    <submittedName>
        <fullName evidence="3">Uncharacterized protein</fullName>
    </submittedName>
</protein>
<gene>
    <name evidence="2" type="ORF">AMC81_PC00294</name>
    <name evidence="3" type="ORF">HER27_025650</name>
</gene>
<evidence type="ECO:0000313" key="3">
    <source>
        <dbReference type="EMBL" id="QPK12070.1"/>
    </source>
</evidence>
<dbReference type="EMBL" id="CP013571">
    <property type="protein sequence ID" value="ANL87769.1"/>
    <property type="molecule type" value="Genomic_DNA"/>
</dbReference>
<dbReference type="Proteomes" id="UP000540266">
    <property type="component" value="Plasmid pBS3c"/>
</dbReference>
<keyword evidence="3" id="KW-0614">Plasmid</keyword>
<dbReference type="RefSeq" id="WP_081277773.1">
    <property type="nucleotide sequence ID" value="NZ_CP013534.1"/>
</dbReference>
<proteinExistence type="predicted"/>
<name>A0A192TI38_9HYPH</name>
<sequence length="122" mass="13929">MMRVVACKILVALRLVPRPAFTARFTAEHPDPDAMADSRVYIVGGRGYSKWAYFRCPADREEIVQLSLMSERYPRWTVAVDWLGRPTIDPSVRQLDGTYAHFWIRKGVVGWCGDSGRKPEVT</sequence>
<dbReference type="Pfam" id="PF20137">
    <property type="entry name" value="BubE"/>
    <property type="match status" value="1"/>
</dbReference>
<keyword evidence="1" id="KW-0732">Signal</keyword>
<evidence type="ECO:0000256" key="1">
    <source>
        <dbReference type="SAM" id="SignalP"/>
    </source>
</evidence>
<organism evidence="3 5">
    <name type="scientific">Rhizobium phaseoli</name>
    <dbReference type="NCBI Taxonomy" id="396"/>
    <lineage>
        <taxon>Bacteria</taxon>
        <taxon>Pseudomonadati</taxon>
        <taxon>Pseudomonadota</taxon>
        <taxon>Alphaproteobacteria</taxon>
        <taxon>Hyphomicrobiales</taxon>
        <taxon>Rhizobiaceae</taxon>
        <taxon>Rhizobium/Agrobacterium group</taxon>
        <taxon>Rhizobium</taxon>
    </lineage>
</organism>
<dbReference type="Proteomes" id="UP000078551">
    <property type="component" value="Plasmid pRphaN771c"/>
</dbReference>
<feature type="signal peptide" evidence="1">
    <location>
        <begin position="1"/>
        <end position="22"/>
    </location>
</feature>
<evidence type="ECO:0000313" key="5">
    <source>
        <dbReference type="Proteomes" id="UP000540266"/>
    </source>
</evidence>
<keyword evidence="4" id="KW-1185">Reference proteome</keyword>
<evidence type="ECO:0000313" key="4">
    <source>
        <dbReference type="Proteomes" id="UP000078551"/>
    </source>
</evidence>
<dbReference type="AlphaFoldDB" id="A0A192TI38"/>
<geneLocation type="plasmid" evidence="3 5">
    <name>pBS3c</name>
</geneLocation>
<accession>A0A192TI38</accession>
<feature type="chain" id="PRO_5044554258" evidence="1">
    <location>
        <begin position="23"/>
        <end position="122"/>
    </location>
</feature>